<dbReference type="Proteomes" id="UP001338309">
    <property type="component" value="Unassembled WGS sequence"/>
</dbReference>
<evidence type="ECO:0000313" key="1">
    <source>
        <dbReference type="EMBL" id="GMQ27879.1"/>
    </source>
</evidence>
<dbReference type="PANTHER" id="PTHR41339:SF1">
    <property type="entry name" value="SECRETED PROTEIN"/>
    <property type="match status" value="1"/>
</dbReference>
<dbReference type="PANTHER" id="PTHR41339">
    <property type="entry name" value="LIPL48"/>
    <property type="match status" value="1"/>
</dbReference>
<comment type="caution">
    <text evidence="1">The sequence shown here is derived from an EMBL/GenBank/DDBJ whole genome shotgun (WGS) entry which is preliminary data.</text>
</comment>
<name>A0ABQ6PIX2_9BACT</name>
<reference evidence="1 2" key="1">
    <citation type="submission" date="2023-08" db="EMBL/GenBank/DDBJ databases">
        <title>Draft genome sequence of Algoriphagus confluentis.</title>
        <authorList>
            <person name="Takatani N."/>
            <person name="Hosokawa M."/>
            <person name="Sawabe T."/>
        </authorList>
    </citation>
    <scope>NUCLEOTIDE SEQUENCE [LARGE SCALE GENOMIC DNA]</scope>
    <source>
        <strain evidence="1 2">NBRC 111222</strain>
    </source>
</reference>
<proteinExistence type="predicted"/>
<accession>A0ABQ6PIX2</accession>
<evidence type="ECO:0000313" key="2">
    <source>
        <dbReference type="Proteomes" id="UP001338309"/>
    </source>
</evidence>
<keyword evidence="2" id="KW-1185">Reference proteome</keyword>
<sequence length="534" mass="59743">MMNRSYHILLPVILFFFSCDRESDFPYPGPQLEVDYQGNPTIIQEPGNEVLMEFFLQASAGLQEFSVRIGSEEVERLNFMDEFSSRYSFRFEIPSSAENGDVFPLVFELEDRQQRSSTLAYEVLVQSTFEETIQQIGGKEVTRLKGRLNRDYEMVSETLYLIDSTFSIESNSTLRIAAGTEVYFKVYPEETLLSRLVITRGSKIEARGTPEHPIVFSSEQVLLGQIPTPADWGGIFIYGNAPSNQGVNILDEGFRYGGNQVGENSGVLRYARIEYAGKNGNHGLHLFGVGSGTTLDHIQVYDNENIAFRIKGGNVSLKWIAAIRHGGYGIWAEHGWQGRGQFWIFQTDRRATLVPINFWNQARSIEMRNDESFFLNTPRTTFQITNVTSIGNGFESVQASGTRRGIRIRRGATGILQNSITAFFPDEGIRVEDLDLSELGQSMQLGNARSFGNRINYAQEAESFFEQNSSYGVNQNAVAGISLSSFVGSVPSSFNPATLGNFFSSAPYIGAVESAENDWTSEGNWFKNLDGTIR</sequence>
<dbReference type="RefSeq" id="WP_338222677.1">
    <property type="nucleotide sequence ID" value="NZ_BTPD01000001.1"/>
</dbReference>
<dbReference type="PROSITE" id="PS51257">
    <property type="entry name" value="PROKAR_LIPOPROTEIN"/>
    <property type="match status" value="1"/>
</dbReference>
<dbReference type="EMBL" id="BTPD01000001">
    <property type="protein sequence ID" value="GMQ27879.1"/>
    <property type="molecule type" value="Genomic_DNA"/>
</dbReference>
<protein>
    <recommendedName>
        <fullName evidence="3">Right-handed parallel beta-helix repeat-containing protein</fullName>
    </recommendedName>
</protein>
<organism evidence="1 2">
    <name type="scientific">Algoriphagus confluentis</name>
    <dbReference type="NCBI Taxonomy" id="1697556"/>
    <lineage>
        <taxon>Bacteria</taxon>
        <taxon>Pseudomonadati</taxon>
        <taxon>Bacteroidota</taxon>
        <taxon>Cytophagia</taxon>
        <taxon>Cytophagales</taxon>
        <taxon>Cyclobacteriaceae</taxon>
        <taxon>Algoriphagus</taxon>
    </lineage>
</organism>
<gene>
    <name evidence="1" type="ORF">Aconfl_05210</name>
</gene>
<evidence type="ECO:0008006" key="3">
    <source>
        <dbReference type="Google" id="ProtNLM"/>
    </source>
</evidence>